<gene>
    <name evidence="1" type="ORF">CDAR_266291</name>
</gene>
<accession>A0AAV4MQL9</accession>
<name>A0AAV4MQL9_9ARAC</name>
<proteinExistence type="predicted"/>
<keyword evidence="2" id="KW-1185">Reference proteome</keyword>
<dbReference type="EMBL" id="BPLQ01000580">
    <property type="protein sequence ID" value="GIX73124.1"/>
    <property type="molecule type" value="Genomic_DNA"/>
</dbReference>
<comment type="caution">
    <text evidence="1">The sequence shown here is derived from an EMBL/GenBank/DDBJ whole genome shotgun (WGS) entry which is preliminary data.</text>
</comment>
<evidence type="ECO:0000313" key="2">
    <source>
        <dbReference type="Proteomes" id="UP001054837"/>
    </source>
</evidence>
<sequence length="104" mass="12101">MPFSPLMPCEPSLSFHVFEFQIVRHLRSNSPAHNYRPNRSQIIRLWIVRSQGTIWIYAHPDGRAKDGLRCTAIIIVFGLIKGLRGLGWLSKGRVSKRQWRCEML</sequence>
<dbReference type="AlphaFoldDB" id="A0AAV4MQL9"/>
<dbReference type="Proteomes" id="UP001054837">
    <property type="component" value="Unassembled WGS sequence"/>
</dbReference>
<evidence type="ECO:0000313" key="1">
    <source>
        <dbReference type="EMBL" id="GIX73124.1"/>
    </source>
</evidence>
<organism evidence="1 2">
    <name type="scientific">Caerostris darwini</name>
    <dbReference type="NCBI Taxonomy" id="1538125"/>
    <lineage>
        <taxon>Eukaryota</taxon>
        <taxon>Metazoa</taxon>
        <taxon>Ecdysozoa</taxon>
        <taxon>Arthropoda</taxon>
        <taxon>Chelicerata</taxon>
        <taxon>Arachnida</taxon>
        <taxon>Araneae</taxon>
        <taxon>Araneomorphae</taxon>
        <taxon>Entelegynae</taxon>
        <taxon>Araneoidea</taxon>
        <taxon>Araneidae</taxon>
        <taxon>Caerostris</taxon>
    </lineage>
</organism>
<protein>
    <submittedName>
        <fullName evidence="1">Uncharacterized protein</fullName>
    </submittedName>
</protein>
<reference evidence="1 2" key="1">
    <citation type="submission" date="2021-06" db="EMBL/GenBank/DDBJ databases">
        <title>Caerostris darwini draft genome.</title>
        <authorList>
            <person name="Kono N."/>
            <person name="Arakawa K."/>
        </authorList>
    </citation>
    <scope>NUCLEOTIDE SEQUENCE [LARGE SCALE GENOMIC DNA]</scope>
</reference>